<dbReference type="InterPro" id="IPR038491">
    <property type="entry name" value="Velvet_dom_sf"/>
</dbReference>
<keyword evidence="4" id="KW-0539">Nucleus</keyword>
<keyword evidence="2" id="KW-0805">Transcription regulation</keyword>
<evidence type="ECO:0000259" key="5">
    <source>
        <dbReference type="PROSITE" id="PS51821"/>
    </source>
</evidence>
<dbReference type="Gene3D" id="2.60.40.3960">
    <property type="entry name" value="Velvet domain"/>
    <property type="match status" value="1"/>
</dbReference>
<dbReference type="AlphaFoldDB" id="A0A0C9MF43"/>
<evidence type="ECO:0000256" key="2">
    <source>
        <dbReference type="ARBA" id="ARBA00023015"/>
    </source>
</evidence>
<evidence type="ECO:0000313" key="7">
    <source>
        <dbReference type="Proteomes" id="UP000053815"/>
    </source>
</evidence>
<dbReference type="PROSITE" id="PS51821">
    <property type="entry name" value="VELVET"/>
    <property type="match status" value="1"/>
</dbReference>
<feature type="domain" description="Velvet" evidence="5">
    <location>
        <begin position="17"/>
        <end position="188"/>
    </location>
</feature>
<organism evidence="6">
    <name type="scientific">Mucor ambiguus</name>
    <dbReference type="NCBI Taxonomy" id="91626"/>
    <lineage>
        <taxon>Eukaryota</taxon>
        <taxon>Fungi</taxon>
        <taxon>Fungi incertae sedis</taxon>
        <taxon>Mucoromycota</taxon>
        <taxon>Mucoromycotina</taxon>
        <taxon>Mucoromycetes</taxon>
        <taxon>Mucorales</taxon>
        <taxon>Mucorineae</taxon>
        <taxon>Mucoraceae</taxon>
        <taxon>Mucor</taxon>
    </lineage>
</organism>
<dbReference type="PANTHER" id="PTHR33572">
    <property type="entry name" value="SPORE DEVELOPMENT REGULATOR VOSA"/>
    <property type="match status" value="1"/>
</dbReference>
<gene>
    <name evidence="6" type="ORF">MAM1_0010c01111</name>
</gene>
<reference evidence="6" key="1">
    <citation type="submission" date="2014-09" db="EMBL/GenBank/DDBJ databases">
        <title>Draft genome sequence of an oleaginous Mucoromycotina fungus Mucor ambiguus NBRC6742.</title>
        <authorList>
            <person name="Takeda I."/>
            <person name="Yamane N."/>
            <person name="Morita T."/>
            <person name="Tamano K."/>
            <person name="Machida M."/>
            <person name="Baker S."/>
            <person name="Koike H."/>
        </authorList>
    </citation>
    <scope>NUCLEOTIDE SEQUENCE</scope>
    <source>
        <strain evidence="6">NBRC 6742</strain>
    </source>
</reference>
<comment type="subcellular location">
    <subcellularLocation>
        <location evidence="1">Nucleus</location>
    </subcellularLocation>
</comment>
<dbReference type="OrthoDB" id="5599552at2759"/>
<protein>
    <submittedName>
        <fullName evidence="6">VosA</fullName>
    </submittedName>
</protein>
<accession>A0A0C9MF43</accession>
<proteinExistence type="predicted"/>
<evidence type="ECO:0000256" key="3">
    <source>
        <dbReference type="ARBA" id="ARBA00023163"/>
    </source>
</evidence>
<dbReference type="Proteomes" id="UP000053815">
    <property type="component" value="Unassembled WGS sequence"/>
</dbReference>
<dbReference type="InterPro" id="IPR021740">
    <property type="entry name" value="Velvet"/>
</dbReference>
<dbReference type="InterPro" id="IPR037525">
    <property type="entry name" value="Velvet_dom"/>
</dbReference>
<evidence type="ECO:0000256" key="4">
    <source>
        <dbReference type="ARBA" id="ARBA00023242"/>
    </source>
</evidence>
<evidence type="ECO:0000256" key="1">
    <source>
        <dbReference type="ARBA" id="ARBA00004123"/>
    </source>
</evidence>
<sequence length="397" mass="43955">MSKVNNYNYVSACSDAASNASAYTLLNRQEPIHARISTNNERDRRPIDPPPIIQMRLNNATPQQTDAFHQNSYFYMCANLAHPSDDSEIYTPTHNALSGQTVSSMYKLKDIDNHDGAFFVFGDLSVKVEGSFRLKLSLFEITTTGAVCLQSIFTGPFMVYPTKKFPGMLDSTFLSRSFSDQGARIRIRKENRAQVPNNNIAAATSVGAMSRKRKLEIQTEQYILCAPSPTSTSLPAACYNASPNQTMAQSPPLPATNVPGSYYERRASITSSGTESCSSDESPIATHFSSPRVSLPPLSPPQQSYDKFFPIATSNYIPLSYHSSPSSPPLHAHHQMPVHAKLDFDASVKLPPIRNFISSLKRQRTTSTEQDAVVAMMQLSHSYNTSLTKKHHLLHLN</sequence>
<dbReference type="STRING" id="91626.A0A0C9MF43"/>
<evidence type="ECO:0000313" key="6">
    <source>
        <dbReference type="EMBL" id="GAN01677.1"/>
    </source>
</evidence>
<keyword evidence="7" id="KW-1185">Reference proteome</keyword>
<dbReference type="PANTHER" id="PTHR33572:SF18">
    <property type="entry name" value="SPORE DEVELOPMENT REGULATOR VOSA"/>
    <property type="match status" value="1"/>
</dbReference>
<dbReference type="Pfam" id="PF11754">
    <property type="entry name" value="Velvet"/>
    <property type="match status" value="2"/>
</dbReference>
<dbReference type="EMBL" id="DF836299">
    <property type="protein sequence ID" value="GAN01677.1"/>
    <property type="molecule type" value="Genomic_DNA"/>
</dbReference>
<dbReference type="GO" id="GO:0005634">
    <property type="term" value="C:nucleus"/>
    <property type="evidence" value="ECO:0007669"/>
    <property type="project" value="UniProtKB-SubCell"/>
</dbReference>
<name>A0A0C9MF43_9FUNG</name>
<keyword evidence="3" id="KW-0804">Transcription</keyword>